<dbReference type="EMBL" id="DS547108">
    <property type="protein sequence ID" value="EDR06595.1"/>
    <property type="molecule type" value="Genomic_DNA"/>
</dbReference>
<sequence length="211" mass="23957">MANSENSHGGSQDDYLANSNHDPVDQSNMRNAYQTLPSGQVVLYPSGSTPLPSLLPSTSIASDTQHPSLSRPTQASAIQTQEEIRRARQAELDNRLRTVQQEMQEMQELRMDMRPEKAGPGRSLSLRRQRTLTRKTGEVEVTEEEVDMSVSDMKEEIRSMKEQIRMLKEQRRSPWAEGLSDDPPPGYTPTETRTRDVLMVSLVLLNIFLFR</sequence>
<feature type="compositionally biased region" description="Low complexity" evidence="1">
    <location>
        <begin position="43"/>
        <end position="59"/>
    </location>
</feature>
<reference evidence="2 3" key="1">
    <citation type="journal article" date="2008" name="Nature">
        <title>The genome of Laccaria bicolor provides insights into mycorrhizal symbiosis.</title>
        <authorList>
            <person name="Martin F."/>
            <person name="Aerts A."/>
            <person name="Ahren D."/>
            <person name="Brun A."/>
            <person name="Danchin E.G.J."/>
            <person name="Duchaussoy F."/>
            <person name="Gibon J."/>
            <person name="Kohler A."/>
            <person name="Lindquist E."/>
            <person name="Pereda V."/>
            <person name="Salamov A."/>
            <person name="Shapiro H.J."/>
            <person name="Wuyts J."/>
            <person name="Blaudez D."/>
            <person name="Buee M."/>
            <person name="Brokstein P."/>
            <person name="Canbaeck B."/>
            <person name="Cohen D."/>
            <person name="Courty P.E."/>
            <person name="Coutinho P.M."/>
            <person name="Delaruelle C."/>
            <person name="Detter J.C."/>
            <person name="Deveau A."/>
            <person name="DiFazio S."/>
            <person name="Duplessis S."/>
            <person name="Fraissinet-Tachet L."/>
            <person name="Lucic E."/>
            <person name="Frey-Klett P."/>
            <person name="Fourrey C."/>
            <person name="Feussner I."/>
            <person name="Gay G."/>
            <person name="Grimwood J."/>
            <person name="Hoegger P.J."/>
            <person name="Jain P."/>
            <person name="Kilaru S."/>
            <person name="Labbe J."/>
            <person name="Lin Y.C."/>
            <person name="Legue V."/>
            <person name="Le Tacon F."/>
            <person name="Marmeisse R."/>
            <person name="Melayah D."/>
            <person name="Montanini B."/>
            <person name="Muratet M."/>
            <person name="Nehls U."/>
            <person name="Niculita-Hirzel H."/>
            <person name="Oudot-Le Secq M.P."/>
            <person name="Peter M."/>
            <person name="Quesneville H."/>
            <person name="Rajashekar B."/>
            <person name="Reich M."/>
            <person name="Rouhier N."/>
            <person name="Schmutz J."/>
            <person name="Yin T."/>
            <person name="Chalot M."/>
            <person name="Henrissat B."/>
            <person name="Kuees U."/>
            <person name="Lucas S."/>
            <person name="Van de Peer Y."/>
            <person name="Podila G.K."/>
            <person name="Polle A."/>
            <person name="Pukkila P.J."/>
            <person name="Richardson P.M."/>
            <person name="Rouze P."/>
            <person name="Sanders I.R."/>
            <person name="Stajich J.E."/>
            <person name="Tunlid A."/>
            <person name="Tuskan G."/>
            <person name="Grigoriev I.V."/>
        </authorList>
    </citation>
    <scope>NUCLEOTIDE SEQUENCE [LARGE SCALE GENOMIC DNA]</scope>
    <source>
        <strain evidence="3">S238N-H82 / ATCC MYA-4686</strain>
    </source>
</reference>
<feature type="region of interest" description="Disordered" evidence="1">
    <location>
        <begin position="1"/>
        <end position="75"/>
    </location>
</feature>
<feature type="compositionally biased region" description="Polar residues" evidence="1">
    <location>
        <begin position="60"/>
        <end position="75"/>
    </location>
</feature>
<dbReference type="HOGENOM" id="CLU_1357504_0_0_1"/>
<name>B0DG77_LACBS</name>
<feature type="compositionally biased region" description="Polar residues" evidence="1">
    <location>
        <begin position="1"/>
        <end position="10"/>
    </location>
</feature>
<dbReference type="AlphaFoldDB" id="B0DG77"/>
<evidence type="ECO:0000313" key="2">
    <source>
        <dbReference type="EMBL" id="EDR06595.1"/>
    </source>
</evidence>
<evidence type="ECO:0000313" key="3">
    <source>
        <dbReference type="Proteomes" id="UP000001194"/>
    </source>
</evidence>
<feature type="non-terminal residue" evidence="2">
    <location>
        <position position="211"/>
    </location>
</feature>
<dbReference type="KEGG" id="lbc:LACBIDRAFT_294667"/>
<dbReference type="OrthoDB" id="3061387at2759"/>
<feature type="region of interest" description="Disordered" evidence="1">
    <location>
        <begin position="169"/>
        <end position="191"/>
    </location>
</feature>
<accession>B0DG77</accession>
<evidence type="ECO:0000256" key="1">
    <source>
        <dbReference type="SAM" id="MobiDB-lite"/>
    </source>
</evidence>
<dbReference type="GeneID" id="6078501"/>
<dbReference type="InParanoid" id="B0DG77"/>
<dbReference type="STRING" id="486041.B0DG77"/>
<keyword evidence="3" id="KW-1185">Reference proteome</keyword>
<dbReference type="RefSeq" id="XP_001882967.1">
    <property type="nucleotide sequence ID" value="XM_001882932.1"/>
</dbReference>
<organism evidence="3">
    <name type="scientific">Laccaria bicolor (strain S238N-H82 / ATCC MYA-4686)</name>
    <name type="common">Bicoloured deceiver</name>
    <name type="synonym">Laccaria laccata var. bicolor</name>
    <dbReference type="NCBI Taxonomy" id="486041"/>
    <lineage>
        <taxon>Eukaryota</taxon>
        <taxon>Fungi</taxon>
        <taxon>Dikarya</taxon>
        <taxon>Basidiomycota</taxon>
        <taxon>Agaricomycotina</taxon>
        <taxon>Agaricomycetes</taxon>
        <taxon>Agaricomycetidae</taxon>
        <taxon>Agaricales</taxon>
        <taxon>Agaricineae</taxon>
        <taxon>Hydnangiaceae</taxon>
        <taxon>Laccaria</taxon>
    </lineage>
</organism>
<protein>
    <submittedName>
        <fullName evidence="2">Predicted protein</fullName>
    </submittedName>
</protein>
<proteinExistence type="predicted"/>
<gene>
    <name evidence="2" type="ORF">LACBIDRAFT_294667</name>
</gene>
<dbReference type="Proteomes" id="UP000001194">
    <property type="component" value="Unassembled WGS sequence"/>
</dbReference>
<feature type="compositionally biased region" description="Polar residues" evidence="1">
    <location>
        <begin position="17"/>
        <end position="38"/>
    </location>
</feature>